<protein>
    <recommendedName>
        <fullName evidence="3">carbonic anhydrase</fullName>
        <ecNumber evidence="3">4.2.1.1</ecNumber>
    </recommendedName>
</protein>
<proteinExistence type="inferred from homology"/>
<dbReference type="CDD" id="cd03379">
    <property type="entry name" value="beta_CA_cladeD"/>
    <property type="match status" value="1"/>
</dbReference>
<dbReference type="Gene3D" id="3.40.1050.10">
    <property type="entry name" value="Carbonic anhydrase"/>
    <property type="match status" value="1"/>
</dbReference>
<evidence type="ECO:0000256" key="5">
    <source>
        <dbReference type="ARBA" id="ARBA00022833"/>
    </source>
</evidence>
<dbReference type="PANTHER" id="PTHR43175:SF3">
    <property type="entry name" value="CARBON DISULFIDE HYDROLASE"/>
    <property type="match status" value="1"/>
</dbReference>
<comment type="similarity">
    <text evidence="2">Belongs to the beta-class carbonic anhydrase family.</text>
</comment>
<keyword evidence="4" id="KW-0479">Metal-binding</keyword>
<evidence type="ECO:0000256" key="2">
    <source>
        <dbReference type="ARBA" id="ARBA00006217"/>
    </source>
</evidence>
<comment type="caution">
    <text evidence="7">The sequence shown here is derived from an EMBL/GenBank/DDBJ whole genome shotgun (WGS) entry which is preliminary data.</text>
</comment>
<dbReference type="RefSeq" id="WP_239576042.1">
    <property type="nucleotide sequence ID" value="NZ_JAFBFD010000004.1"/>
</dbReference>
<evidence type="ECO:0000256" key="6">
    <source>
        <dbReference type="ARBA" id="ARBA00048348"/>
    </source>
</evidence>
<accession>A0ABV9MW65</accession>
<dbReference type="SUPFAM" id="SSF53056">
    <property type="entry name" value="beta-carbonic anhydrase, cab"/>
    <property type="match status" value="1"/>
</dbReference>
<evidence type="ECO:0000256" key="4">
    <source>
        <dbReference type="ARBA" id="ARBA00022723"/>
    </source>
</evidence>
<keyword evidence="8" id="KW-1185">Reference proteome</keyword>
<dbReference type="Pfam" id="PF00484">
    <property type="entry name" value="Pro_CA"/>
    <property type="match status" value="1"/>
</dbReference>
<evidence type="ECO:0000256" key="1">
    <source>
        <dbReference type="ARBA" id="ARBA00001947"/>
    </source>
</evidence>
<dbReference type="InterPro" id="IPR001765">
    <property type="entry name" value="Carbonic_anhydrase"/>
</dbReference>
<comment type="cofactor">
    <cofactor evidence="1">
        <name>Zn(2+)</name>
        <dbReference type="ChEBI" id="CHEBI:29105"/>
    </cofactor>
</comment>
<dbReference type="SMART" id="SM00947">
    <property type="entry name" value="Pro_CA"/>
    <property type="match status" value="1"/>
</dbReference>
<dbReference type="EC" id="4.2.1.1" evidence="3"/>
<dbReference type="EMBL" id="JBHSGS010000061">
    <property type="protein sequence ID" value="MFC4720226.1"/>
    <property type="molecule type" value="Genomic_DNA"/>
</dbReference>
<gene>
    <name evidence="7" type="ORF">ACFO5I_10880</name>
</gene>
<organism evidence="7 8">
    <name type="scientific">Enterococcus lemanii</name>
    <dbReference type="NCBI Taxonomy" id="1159752"/>
    <lineage>
        <taxon>Bacteria</taxon>
        <taxon>Bacillati</taxon>
        <taxon>Bacillota</taxon>
        <taxon>Bacilli</taxon>
        <taxon>Lactobacillales</taxon>
        <taxon>Enterococcaceae</taxon>
        <taxon>Enterococcus</taxon>
    </lineage>
</organism>
<evidence type="ECO:0000313" key="8">
    <source>
        <dbReference type="Proteomes" id="UP001595969"/>
    </source>
</evidence>
<dbReference type="PANTHER" id="PTHR43175">
    <property type="entry name" value="CARBONIC ANHYDRASE"/>
    <property type="match status" value="1"/>
</dbReference>
<evidence type="ECO:0000313" key="7">
    <source>
        <dbReference type="EMBL" id="MFC4720226.1"/>
    </source>
</evidence>
<reference evidence="8" key="1">
    <citation type="journal article" date="2019" name="Int. J. Syst. Evol. Microbiol.">
        <title>The Global Catalogue of Microorganisms (GCM) 10K type strain sequencing project: providing services to taxonomists for standard genome sequencing and annotation.</title>
        <authorList>
            <consortium name="The Broad Institute Genomics Platform"/>
            <consortium name="The Broad Institute Genome Sequencing Center for Infectious Disease"/>
            <person name="Wu L."/>
            <person name="Ma J."/>
        </authorList>
    </citation>
    <scope>NUCLEOTIDE SEQUENCE [LARGE SCALE GENOMIC DNA]</scope>
    <source>
        <strain evidence="8">CGMCC 1.19032</strain>
    </source>
</reference>
<dbReference type="InterPro" id="IPR036874">
    <property type="entry name" value="Carbonic_anhydrase_sf"/>
</dbReference>
<sequence>MKQIFEDILKHNDAFVANKEYLPYQTDSNPNKKIAILTCMDSRLTELLPAALGIKNGDAKIIKNAGGMITSPVGSTIRSLIVSVYAFDIKQIMVIGHDDCGMSNVDNSPLIEKMKERGVTQSDFETFDTPNFDTARWLEGFANVDQSVEKTVESIRTHPLISKDVEVRGFVINPHTGKLRVVG</sequence>
<evidence type="ECO:0000256" key="3">
    <source>
        <dbReference type="ARBA" id="ARBA00012925"/>
    </source>
</evidence>
<keyword evidence="5" id="KW-0862">Zinc</keyword>
<comment type="catalytic activity">
    <reaction evidence="6">
        <text>hydrogencarbonate + H(+) = CO2 + H2O</text>
        <dbReference type="Rhea" id="RHEA:10748"/>
        <dbReference type="ChEBI" id="CHEBI:15377"/>
        <dbReference type="ChEBI" id="CHEBI:15378"/>
        <dbReference type="ChEBI" id="CHEBI:16526"/>
        <dbReference type="ChEBI" id="CHEBI:17544"/>
        <dbReference type="EC" id="4.2.1.1"/>
    </reaction>
</comment>
<name>A0ABV9MW65_9ENTE</name>
<dbReference type="Proteomes" id="UP001595969">
    <property type="component" value="Unassembled WGS sequence"/>
</dbReference>